<evidence type="ECO:0000256" key="7">
    <source>
        <dbReference type="ARBA" id="ARBA00022692"/>
    </source>
</evidence>
<evidence type="ECO:0000256" key="15">
    <source>
        <dbReference type="ARBA" id="ARBA00049551"/>
    </source>
</evidence>
<feature type="transmembrane region" description="Helical" evidence="16">
    <location>
        <begin position="83"/>
        <end position="101"/>
    </location>
</feature>
<evidence type="ECO:0000256" key="10">
    <source>
        <dbReference type="ARBA" id="ARBA00022989"/>
    </source>
</evidence>
<gene>
    <name evidence="17" type="primary">ND6</name>
</gene>
<dbReference type="PANTHER" id="PTHR11435">
    <property type="entry name" value="NADH UBIQUINONE OXIDOREDUCTASE SUBUNIT ND6"/>
    <property type="match status" value="1"/>
</dbReference>
<dbReference type="GO" id="GO:0008137">
    <property type="term" value="F:NADH dehydrogenase (ubiquinone) activity"/>
    <property type="evidence" value="ECO:0007669"/>
    <property type="project" value="UniProtKB-EC"/>
</dbReference>
<keyword evidence="9" id="KW-0249">Electron transport</keyword>
<keyword evidence="13 16" id="KW-0472">Membrane</keyword>
<evidence type="ECO:0000313" key="17">
    <source>
        <dbReference type="EMBL" id="QOL10511.1"/>
    </source>
</evidence>
<organism evidence="17">
    <name type="scientific">Neoasterolepisma foreli</name>
    <dbReference type="NCBI Taxonomy" id="2779710"/>
    <lineage>
        <taxon>Eukaryota</taxon>
        <taxon>Metazoa</taxon>
        <taxon>Ecdysozoa</taxon>
        <taxon>Arthropoda</taxon>
        <taxon>Hexapoda</taxon>
        <taxon>Insecta</taxon>
        <taxon>Zygentoma</taxon>
        <taxon>Lepismatidae</taxon>
        <taxon>Neoasterolepisma</taxon>
    </lineage>
</organism>
<evidence type="ECO:0000256" key="16">
    <source>
        <dbReference type="SAM" id="Phobius"/>
    </source>
</evidence>
<geneLocation type="mitochondrion" evidence="17"/>
<evidence type="ECO:0000256" key="9">
    <source>
        <dbReference type="ARBA" id="ARBA00022982"/>
    </source>
</evidence>
<keyword evidence="11" id="KW-0520">NAD</keyword>
<dbReference type="GO" id="GO:0031966">
    <property type="term" value="C:mitochondrial membrane"/>
    <property type="evidence" value="ECO:0007669"/>
    <property type="project" value="UniProtKB-SubCell"/>
</dbReference>
<dbReference type="GeneID" id="63359045"/>
<feature type="transmembrane region" description="Helical" evidence="16">
    <location>
        <begin position="7"/>
        <end position="28"/>
    </location>
</feature>
<feature type="transmembrane region" description="Helical" evidence="16">
    <location>
        <begin position="48"/>
        <end position="71"/>
    </location>
</feature>
<dbReference type="EC" id="7.1.1.2" evidence="3"/>
<dbReference type="InterPro" id="IPR050269">
    <property type="entry name" value="ComplexI_Subunit6"/>
</dbReference>
<evidence type="ECO:0000256" key="12">
    <source>
        <dbReference type="ARBA" id="ARBA00023128"/>
    </source>
</evidence>
<comment type="catalytic activity">
    <reaction evidence="15">
        <text>a ubiquinone + NADH + 5 H(+)(in) = a ubiquinol + NAD(+) + 4 H(+)(out)</text>
        <dbReference type="Rhea" id="RHEA:29091"/>
        <dbReference type="Rhea" id="RHEA-COMP:9565"/>
        <dbReference type="Rhea" id="RHEA-COMP:9566"/>
        <dbReference type="ChEBI" id="CHEBI:15378"/>
        <dbReference type="ChEBI" id="CHEBI:16389"/>
        <dbReference type="ChEBI" id="CHEBI:17976"/>
        <dbReference type="ChEBI" id="CHEBI:57540"/>
        <dbReference type="ChEBI" id="CHEBI:57945"/>
        <dbReference type="EC" id="7.1.1.2"/>
    </reaction>
</comment>
<evidence type="ECO:0000256" key="5">
    <source>
        <dbReference type="ARBA" id="ARBA00022448"/>
    </source>
</evidence>
<evidence type="ECO:0000256" key="4">
    <source>
        <dbReference type="ARBA" id="ARBA00021095"/>
    </source>
</evidence>
<keyword evidence="7 16" id="KW-0812">Transmembrane</keyword>
<dbReference type="AlphaFoldDB" id="A0A7L9R580"/>
<protein>
    <recommendedName>
        <fullName evidence="4">NADH-ubiquinone oxidoreductase chain 6</fullName>
        <ecNumber evidence="3">7.1.1.2</ecNumber>
    </recommendedName>
    <alternativeName>
        <fullName evidence="14">NADH dehydrogenase subunit 6</fullName>
    </alternativeName>
</protein>
<evidence type="ECO:0000256" key="6">
    <source>
        <dbReference type="ARBA" id="ARBA00022660"/>
    </source>
</evidence>
<dbReference type="PANTHER" id="PTHR11435:SF1">
    <property type="entry name" value="NADH-UBIQUINONE OXIDOREDUCTASE CHAIN 6"/>
    <property type="match status" value="1"/>
</dbReference>
<accession>A0A7L9R580</accession>
<keyword evidence="10 16" id="KW-1133">Transmembrane helix</keyword>
<keyword evidence="8" id="KW-1278">Translocase</keyword>
<evidence type="ECO:0000256" key="3">
    <source>
        <dbReference type="ARBA" id="ARBA00012944"/>
    </source>
</evidence>
<evidence type="ECO:0000256" key="8">
    <source>
        <dbReference type="ARBA" id="ARBA00022967"/>
    </source>
</evidence>
<dbReference type="EMBL" id="MT982147">
    <property type="protein sequence ID" value="QOL10511.1"/>
    <property type="molecule type" value="Genomic_DNA"/>
</dbReference>
<sequence>MQTMLIIFLFMISIIMLQLNHPLAMGMMLVLQTLLSCLMISTISELSWLAYILFIVFLGGMLVLFIYTTSLAPNEMFKMNMKISLLFIYLIMMSMFIMIFIDPMILSTNMMSSDSTMMWHMNSYIPGIKFYNESMMYTMIMLISYLFITLIAVVKITNLSYGPLKMIN</sequence>
<feature type="transmembrane region" description="Helical" evidence="16">
    <location>
        <begin position="135"/>
        <end position="156"/>
    </location>
</feature>
<evidence type="ECO:0000256" key="14">
    <source>
        <dbReference type="ARBA" id="ARBA00031019"/>
    </source>
</evidence>
<comment type="similarity">
    <text evidence="2">Belongs to the complex I subunit 6 family.</text>
</comment>
<keyword evidence="5" id="KW-0813">Transport</keyword>
<keyword evidence="6" id="KW-0679">Respiratory chain</keyword>
<evidence type="ECO:0000256" key="2">
    <source>
        <dbReference type="ARBA" id="ARBA00005698"/>
    </source>
</evidence>
<name>A0A7L9R580_9INSE</name>
<proteinExistence type="inferred from homology"/>
<keyword evidence="12 17" id="KW-0496">Mitochondrion</keyword>
<evidence type="ECO:0000256" key="11">
    <source>
        <dbReference type="ARBA" id="ARBA00023027"/>
    </source>
</evidence>
<dbReference type="RefSeq" id="YP_010021583.1">
    <property type="nucleotide sequence ID" value="NC_053634.1"/>
</dbReference>
<comment type="subcellular location">
    <subcellularLocation>
        <location evidence="1">Mitochondrion membrane</location>
        <topology evidence="1">Multi-pass membrane protein</topology>
    </subcellularLocation>
</comment>
<evidence type="ECO:0000256" key="13">
    <source>
        <dbReference type="ARBA" id="ARBA00023136"/>
    </source>
</evidence>
<evidence type="ECO:0000256" key="1">
    <source>
        <dbReference type="ARBA" id="ARBA00004225"/>
    </source>
</evidence>
<reference evidence="17" key="1">
    <citation type="submission" date="2020-09" db="EMBL/GenBank/DDBJ databases">
        <title>Characterization of the complete mitochondrial genome of Neoasterolepisma foreli (Insecta: Zygentoma, Lepismatidae) and the phylogeny of basal Ectognatha.</title>
        <authorList>
            <person name="Cucini C."/>
            <person name="Carapelli A."/>
            <person name="Gaju-Ricart M."/>
            <person name="Nardi F."/>
        </authorList>
    </citation>
    <scope>NUCLEOTIDE SEQUENCE</scope>
</reference>
<dbReference type="CTD" id="4541"/>